<dbReference type="PANTHER" id="PTHR10629:SF52">
    <property type="entry name" value="DNA (CYTOSINE-5)-METHYLTRANSFERASE 1"/>
    <property type="match status" value="1"/>
</dbReference>
<dbReference type="PRINTS" id="PR00105">
    <property type="entry name" value="C5METTRFRASE"/>
</dbReference>
<reference evidence="8 9" key="1">
    <citation type="submission" date="2020-01" db="EMBL/GenBank/DDBJ databases">
        <title>Glutamicibacter soli M275.</title>
        <authorList>
            <person name="Meng X."/>
        </authorList>
    </citation>
    <scope>NUCLEOTIDE SEQUENCE [LARGE SCALE GENOMIC DNA]</scope>
    <source>
        <strain evidence="8 9">M275</strain>
    </source>
</reference>
<dbReference type="Gene3D" id="3.40.50.150">
    <property type="entry name" value="Vaccinia Virus protein VP39"/>
    <property type="match status" value="1"/>
</dbReference>
<dbReference type="AlphaFoldDB" id="A0A6L9GEW0"/>
<dbReference type="GO" id="GO:0044027">
    <property type="term" value="P:negative regulation of gene expression via chromosomal CpG island methylation"/>
    <property type="evidence" value="ECO:0007669"/>
    <property type="project" value="TreeGrafter"/>
</dbReference>
<keyword evidence="5" id="KW-0680">Restriction system</keyword>
<evidence type="ECO:0000256" key="7">
    <source>
        <dbReference type="SAM" id="MobiDB-lite"/>
    </source>
</evidence>
<protein>
    <recommendedName>
        <fullName evidence="1">DNA (cytosine-5-)-methyltransferase</fullName>
        <ecNumber evidence="1">2.1.1.37</ecNumber>
    </recommendedName>
</protein>
<evidence type="ECO:0000256" key="6">
    <source>
        <dbReference type="PROSITE-ProRule" id="PRU01016"/>
    </source>
</evidence>
<evidence type="ECO:0000256" key="4">
    <source>
        <dbReference type="ARBA" id="ARBA00022691"/>
    </source>
</evidence>
<dbReference type="GO" id="GO:0032259">
    <property type="term" value="P:methylation"/>
    <property type="evidence" value="ECO:0007669"/>
    <property type="project" value="UniProtKB-KW"/>
</dbReference>
<dbReference type="EC" id="2.1.1.37" evidence="1"/>
<dbReference type="PROSITE" id="PS00095">
    <property type="entry name" value="C5_MTASE_2"/>
    <property type="match status" value="1"/>
</dbReference>
<dbReference type="GO" id="GO:0003677">
    <property type="term" value="F:DNA binding"/>
    <property type="evidence" value="ECO:0007669"/>
    <property type="project" value="TreeGrafter"/>
</dbReference>
<keyword evidence="2 6" id="KW-0489">Methyltransferase</keyword>
<dbReference type="InterPro" id="IPR050390">
    <property type="entry name" value="C5-Methyltransferase"/>
</dbReference>
<evidence type="ECO:0000256" key="1">
    <source>
        <dbReference type="ARBA" id="ARBA00011975"/>
    </source>
</evidence>
<dbReference type="PROSITE" id="PS00094">
    <property type="entry name" value="C5_MTASE_1"/>
    <property type="match status" value="1"/>
</dbReference>
<dbReference type="PROSITE" id="PS51679">
    <property type="entry name" value="SAM_MT_C5"/>
    <property type="match status" value="1"/>
</dbReference>
<evidence type="ECO:0000256" key="5">
    <source>
        <dbReference type="ARBA" id="ARBA00022747"/>
    </source>
</evidence>
<gene>
    <name evidence="8" type="ORF">GT020_17685</name>
</gene>
<accession>A0A6L9GEW0</accession>
<dbReference type="Proteomes" id="UP000477543">
    <property type="component" value="Unassembled WGS sequence"/>
</dbReference>
<dbReference type="InterPro" id="IPR031303">
    <property type="entry name" value="C5_meth_CS"/>
</dbReference>
<dbReference type="PANTHER" id="PTHR10629">
    <property type="entry name" value="CYTOSINE-SPECIFIC METHYLTRANSFERASE"/>
    <property type="match status" value="1"/>
</dbReference>
<evidence type="ECO:0000256" key="2">
    <source>
        <dbReference type="ARBA" id="ARBA00022603"/>
    </source>
</evidence>
<feature type="active site" evidence="6">
    <location>
        <position position="80"/>
    </location>
</feature>
<dbReference type="GO" id="GO:0009307">
    <property type="term" value="P:DNA restriction-modification system"/>
    <property type="evidence" value="ECO:0007669"/>
    <property type="project" value="UniProtKB-KW"/>
</dbReference>
<comment type="caution">
    <text evidence="8">The sequence shown here is derived from an EMBL/GenBank/DDBJ whole genome shotgun (WGS) entry which is preliminary data.</text>
</comment>
<evidence type="ECO:0000313" key="8">
    <source>
        <dbReference type="EMBL" id="NAZ17876.1"/>
    </source>
</evidence>
<proteinExistence type="inferred from homology"/>
<feature type="region of interest" description="Disordered" evidence="7">
    <location>
        <begin position="294"/>
        <end position="325"/>
    </location>
</feature>
<dbReference type="SUPFAM" id="SSF53335">
    <property type="entry name" value="S-adenosyl-L-methionine-dependent methyltransferases"/>
    <property type="match status" value="1"/>
</dbReference>
<name>A0A6L9GEW0_9MICC</name>
<dbReference type="EMBL" id="WYDN01000029">
    <property type="protein sequence ID" value="NAZ17876.1"/>
    <property type="molecule type" value="Genomic_DNA"/>
</dbReference>
<dbReference type="InterPro" id="IPR001525">
    <property type="entry name" value="C5_MeTfrase"/>
</dbReference>
<comment type="similarity">
    <text evidence="6">Belongs to the class I-like SAM-binding methyltransferase superfamily. C5-methyltransferase family.</text>
</comment>
<sequence length="400" mass="44856">MRAVELFGGAGGLAIGTHKAGFSSELFVEWDKWACDTVRENSRAGHPLVKDWAVHQGDVRKVDYSTLRQKIDLVAGGPPCQPFSMGGKARAADDSRDMFPAAAEVVRNLRPRALLFENVRGLKRAAFANYFEFIKLRMKFPELSAHVNESWTDHYARLQKEYTSSGSNSLLSYNVVDHLVNAADYGVPQHRHRVFIVGFRNDVKADWSFPEATHSEDALLQSQWISGEYWEEHKIAKKNRPEIDPRKMNRVNKIRNGEIEVAGHRWRTVRDALSGMPEPKTNGFRGWKNHKLQEGAKSYPGHTGSPLDQPSKALKAGGHGVPGGENMLRRVDGSVRYFSIREAARIQTFPDDYELHGSWGEAMRQLGNAVPVKLAEAVASSIATHLNLATIETEETKFVR</sequence>
<keyword evidence="3 6" id="KW-0808">Transferase</keyword>
<dbReference type="InterPro" id="IPR018117">
    <property type="entry name" value="C5_DNA_meth_AS"/>
</dbReference>
<dbReference type="InterPro" id="IPR029063">
    <property type="entry name" value="SAM-dependent_MTases_sf"/>
</dbReference>
<organism evidence="8 9">
    <name type="scientific">Glutamicibacter soli</name>
    <dbReference type="NCBI Taxonomy" id="453836"/>
    <lineage>
        <taxon>Bacteria</taxon>
        <taxon>Bacillati</taxon>
        <taxon>Actinomycetota</taxon>
        <taxon>Actinomycetes</taxon>
        <taxon>Micrococcales</taxon>
        <taxon>Micrococcaceae</taxon>
        <taxon>Glutamicibacter</taxon>
    </lineage>
</organism>
<keyword evidence="4 6" id="KW-0949">S-adenosyl-L-methionine</keyword>
<dbReference type="Pfam" id="PF00145">
    <property type="entry name" value="DNA_methylase"/>
    <property type="match status" value="2"/>
</dbReference>
<evidence type="ECO:0000256" key="3">
    <source>
        <dbReference type="ARBA" id="ARBA00022679"/>
    </source>
</evidence>
<dbReference type="Gene3D" id="3.90.120.10">
    <property type="entry name" value="DNA Methylase, subunit A, domain 2"/>
    <property type="match status" value="1"/>
</dbReference>
<evidence type="ECO:0000313" key="9">
    <source>
        <dbReference type="Proteomes" id="UP000477543"/>
    </source>
</evidence>
<dbReference type="GO" id="GO:0003886">
    <property type="term" value="F:DNA (cytosine-5-)-methyltransferase activity"/>
    <property type="evidence" value="ECO:0007669"/>
    <property type="project" value="UniProtKB-EC"/>
</dbReference>